<protein>
    <submittedName>
        <fullName evidence="1">Uncharacterized protein</fullName>
    </submittedName>
</protein>
<dbReference type="PANTHER" id="PTHR34132:SF4">
    <property type="entry name" value="EXPRESSED PROTEIN"/>
    <property type="match status" value="1"/>
</dbReference>
<name>B8LQB3_PICSI</name>
<dbReference type="AlphaFoldDB" id="B8LQB3"/>
<dbReference type="PANTHER" id="PTHR34132">
    <property type="entry name" value="EMB|CAB87627.1-RELATED"/>
    <property type="match status" value="1"/>
</dbReference>
<reference evidence="1" key="1">
    <citation type="submission" date="2007-06" db="EMBL/GenBank/DDBJ databases">
        <title>Full length cDNA sequences from Sitka Spruce (Picea sitchensis).</title>
        <authorList>
            <person name="Ralph S.G."/>
            <person name="Chun H.E."/>
            <person name="Liao N."/>
            <person name="Ali J."/>
            <person name="Reid K."/>
            <person name="Kolosova N."/>
            <person name="Cooper N."/>
            <person name="Cullis C."/>
            <person name="Jancsik S."/>
            <person name="Moore R."/>
            <person name="Mayo M."/>
            <person name="Wagner S."/>
            <person name="Holt R.A."/>
            <person name="Jones S.J.M."/>
            <person name="Marra M.A."/>
            <person name="Ritland C.E."/>
            <person name="Ritland K."/>
            <person name="Bohlmann J."/>
        </authorList>
    </citation>
    <scope>NUCLEOTIDE SEQUENCE</scope>
    <source>
        <tissue evidence="1">Bark</tissue>
    </source>
</reference>
<organism evidence="1">
    <name type="scientific">Picea sitchensis</name>
    <name type="common">Sitka spruce</name>
    <name type="synonym">Pinus sitchensis</name>
    <dbReference type="NCBI Taxonomy" id="3332"/>
    <lineage>
        <taxon>Eukaryota</taxon>
        <taxon>Viridiplantae</taxon>
        <taxon>Streptophyta</taxon>
        <taxon>Embryophyta</taxon>
        <taxon>Tracheophyta</taxon>
        <taxon>Spermatophyta</taxon>
        <taxon>Pinopsida</taxon>
        <taxon>Pinidae</taxon>
        <taxon>Conifers I</taxon>
        <taxon>Pinales</taxon>
        <taxon>Pinaceae</taxon>
        <taxon>Picea</taxon>
    </lineage>
</organism>
<sequence length="85" mass="9642">MCPLRIILVFLSGLVAGYFAWKSFRTKEDEAQDPPQSNSNTEDAAFHKLGLLKKAPTVIVSGFWKFVDMASGRYLWQNLVTHSHE</sequence>
<dbReference type="EMBL" id="EF678053">
    <property type="protein sequence ID" value="ABR17843.1"/>
    <property type="molecule type" value="mRNA"/>
</dbReference>
<accession>B8LQB3</accession>
<proteinExistence type="evidence at transcript level"/>
<evidence type="ECO:0000313" key="1">
    <source>
        <dbReference type="EMBL" id="ABR17843.1"/>
    </source>
</evidence>